<reference evidence="1" key="1">
    <citation type="submission" date="2020-11" db="EMBL/GenBank/DDBJ databases">
        <authorList>
            <person name="Tran Van P."/>
        </authorList>
    </citation>
    <scope>NUCLEOTIDE SEQUENCE</scope>
</reference>
<organism evidence="1">
    <name type="scientific">Cyprideis torosa</name>
    <dbReference type="NCBI Taxonomy" id="163714"/>
    <lineage>
        <taxon>Eukaryota</taxon>
        <taxon>Metazoa</taxon>
        <taxon>Ecdysozoa</taxon>
        <taxon>Arthropoda</taxon>
        <taxon>Crustacea</taxon>
        <taxon>Oligostraca</taxon>
        <taxon>Ostracoda</taxon>
        <taxon>Podocopa</taxon>
        <taxon>Podocopida</taxon>
        <taxon>Cytherocopina</taxon>
        <taxon>Cytheroidea</taxon>
        <taxon>Cytherideidae</taxon>
        <taxon>Cyprideis</taxon>
    </lineage>
</organism>
<dbReference type="AlphaFoldDB" id="A0A7R8ZVS6"/>
<sequence>MPCPGRHVSAPTPHASVTIPQLPCLISSDIPMQQCHVCSEGLTPLHSSVYSPPERTRGRRKMDLNFVLELVLFCLCFTELLAVDSTKFLKFSGFQCNETSGPAVEGLYDGQCIGKALEDACWAFRVCPDCQCCHTVMEVADSSTFLYSLAHRVIGDPCVSDDHCPFGCVNGICDCDSATILNATKNGCR</sequence>
<name>A0A7R8ZVS6_9CRUS</name>
<evidence type="ECO:0000313" key="1">
    <source>
        <dbReference type="EMBL" id="CAD7233572.1"/>
    </source>
</evidence>
<protein>
    <submittedName>
        <fullName evidence="1">Uncharacterized protein</fullName>
    </submittedName>
</protein>
<accession>A0A7R8ZVS6</accession>
<proteinExistence type="predicted"/>
<feature type="non-terminal residue" evidence="1">
    <location>
        <position position="189"/>
    </location>
</feature>
<gene>
    <name evidence="1" type="ORF">CTOB1V02_LOCUS11393</name>
</gene>
<dbReference type="EMBL" id="OB666538">
    <property type="protein sequence ID" value="CAD7233572.1"/>
    <property type="molecule type" value="Genomic_DNA"/>
</dbReference>